<protein>
    <submittedName>
        <fullName evidence="1">Uncharacterized protein</fullName>
    </submittedName>
</protein>
<organism evidence="1 2">
    <name type="scientific">Phyllosticta paracitricarpa</name>
    <dbReference type="NCBI Taxonomy" id="2016321"/>
    <lineage>
        <taxon>Eukaryota</taxon>
        <taxon>Fungi</taxon>
        <taxon>Dikarya</taxon>
        <taxon>Ascomycota</taxon>
        <taxon>Pezizomycotina</taxon>
        <taxon>Dothideomycetes</taxon>
        <taxon>Dothideomycetes incertae sedis</taxon>
        <taxon>Botryosphaeriales</taxon>
        <taxon>Phyllostictaceae</taxon>
        <taxon>Phyllosticta</taxon>
    </lineage>
</organism>
<dbReference type="EMBL" id="JBBPBF010000070">
    <property type="protein sequence ID" value="KAK7605738.1"/>
    <property type="molecule type" value="Genomic_DNA"/>
</dbReference>
<gene>
    <name evidence="1" type="ORF">JOL62DRAFT_607668</name>
</gene>
<sequence length="206" mass="23012">MEQQQQSQNYEPLPPSFTVQQPSVLAPQQEANVHGGGGSFMVPAKPHVLNSDGKNSSTTANTAAVGAAPAIPSTTTVITTTKTRPVPPKKIGLYFSPSTFQTNNSKDEDKDDVVVAPMTARKTEDEILGFIDLTNHLREQMTDNDFIDFDDTLICVYLDHCKRLEMLAQLVVPRLETRQKRMRKTIRKRMRKKEGHRVYCSPVTTP</sequence>
<accession>A0ABR1MS31</accession>
<name>A0ABR1MS31_9PEZI</name>
<proteinExistence type="predicted"/>
<evidence type="ECO:0000313" key="2">
    <source>
        <dbReference type="Proteomes" id="UP001367316"/>
    </source>
</evidence>
<comment type="caution">
    <text evidence="1">The sequence shown here is derived from an EMBL/GenBank/DDBJ whole genome shotgun (WGS) entry which is preliminary data.</text>
</comment>
<dbReference type="Proteomes" id="UP001367316">
    <property type="component" value="Unassembled WGS sequence"/>
</dbReference>
<keyword evidence="2" id="KW-1185">Reference proteome</keyword>
<reference evidence="1 2" key="1">
    <citation type="submission" date="2024-04" db="EMBL/GenBank/DDBJ databases">
        <title>Phyllosticta paracitricarpa is synonymous to the EU quarantine fungus P. citricarpa based on phylogenomic analyses.</title>
        <authorList>
            <consortium name="Lawrence Berkeley National Laboratory"/>
            <person name="Van ingen-buijs V.A."/>
            <person name="Van westerhoven A.C."/>
            <person name="Haridas S."/>
            <person name="Skiadas P."/>
            <person name="Martin F."/>
            <person name="Groenewald J.Z."/>
            <person name="Crous P.W."/>
            <person name="Seidl M.F."/>
        </authorList>
    </citation>
    <scope>NUCLEOTIDE SEQUENCE [LARGE SCALE GENOMIC DNA]</scope>
    <source>
        <strain evidence="1 2">CBS 141358</strain>
    </source>
</reference>
<evidence type="ECO:0000313" key="1">
    <source>
        <dbReference type="EMBL" id="KAK7605738.1"/>
    </source>
</evidence>